<evidence type="ECO:0000313" key="2">
    <source>
        <dbReference type="EMBL" id="RDU59862.1"/>
    </source>
</evidence>
<dbReference type="EMBL" id="NXLR01000008">
    <property type="protein sequence ID" value="RDU59862.1"/>
    <property type="molecule type" value="Genomic_DNA"/>
</dbReference>
<keyword evidence="1" id="KW-0812">Transmembrane</keyword>
<feature type="transmembrane region" description="Helical" evidence="1">
    <location>
        <begin position="569"/>
        <end position="586"/>
    </location>
</feature>
<evidence type="ECO:0000313" key="3">
    <source>
        <dbReference type="Proteomes" id="UP000256599"/>
    </source>
</evidence>
<protein>
    <recommendedName>
        <fullName evidence="4">Membrane transport protein MMPL domain-containing protein</fullName>
    </recommendedName>
</protein>
<feature type="transmembrane region" description="Helical" evidence="1">
    <location>
        <begin position="206"/>
        <end position="226"/>
    </location>
</feature>
<organism evidence="2 3">
    <name type="scientific">Helicobacter marmotae</name>
    <dbReference type="NCBI Taxonomy" id="152490"/>
    <lineage>
        <taxon>Bacteria</taxon>
        <taxon>Pseudomonadati</taxon>
        <taxon>Campylobacterota</taxon>
        <taxon>Epsilonproteobacteria</taxon>
        <taxon>Campylobacterales</taxon>
        <taxon>Helicobacteraceae</taxon>
        <taxon>Helicobacter</taxon>
    </lineage>
</organism>
<feature type="transmembrane region" description="Helical" evidence="1">
    <location>
        <begin position="232"/>
        <end position="250"/>
    </location>
</feature>
<dbReference type="OrthoDB" id="5337472at2"/>
<sequence>MFIALSVLLAFMLIFDSKKISQEVLDLFPENDDRITIEAYRHFASSKYIPIFIEKQDEADEITQALSRMPYVTSVISDEIGKDARIYDFLAHNEAYLLTSESVADIFTPLLHTRTPIHPLQAPKDTKGLLIFAEIESLDDKVLKATLEDFKSLKQDYPSLHYFSADFMRVENLSLILKEVNLLLGFGAGVFLALYFLILRMPFLTLSTIASLVFSNMLAIVLVLWIYPKVTIMALSFGMGISNIALDYMLHHHFFGLYTLKKPRFNAAVFYGYFTTMIGFGVCLFIPFPLLEQLSLYAMISLSISYVLFAFVYPYIGFKPPRLFRAISTLNKPLLPSVLLLTLAFVGFIFAFNMLKIDFELSKLDYQNKPMLAEKALLNSIKDDKSSILISSKQAIGLMLFARALITEIDDIRFYTYQGDWEGQRSYYLASVPKVGADKVLTLLHLAQNGQSHLWSAEELAIIKASDIWLDMRPLEEIINGLANASPMPSLLILALLCMLAMLAINMPKAFIHTASFVLFPLSMALCAVASKGSLNIMHLFALLILVVISVDFGVYALKEGNNPKTTHAILFSALTTGIGFGVLTLSQTKALSSFGEVIFIGMGCMLILLIFGKRTYKH</sequence>
<proteinExistence type="predicted"/>
<comment type="caution">
    <text evidence="2">The sequence shown here is derived from an EMBL/GenBank/DDBJ whole genome shotgun (WGS) entry which is preliminary data.</text>
</comment>
<feature type="transmembrane region" description="Helical" evidence="1">
    <location>
        <begin position="537"/>
        <end position="557"/>
    </location>
</feature>
<keyword evidence="1" id="KW-0472">Membrane</keyword>
<feature type="transmembrane region" description="Helical" evidence="1">
    <location>
        <begin position="180"/>
        <end position="199"/>
    </location>
</feature>
<name>A0A3D8I3Z2_9HELI</name>
<feature type="transmembrane region" description="Helical" evidence="1">
    <location>
        <begin position="334"/>
        <end position="355"/>
    </location>
</feature>
<accession>A0A3D8I3Z2</accession>
<dbReference type="Proteomes" id="UP000256599">
    <property type="component" value="Unassembled WGS sequence"/>
</dbReference>
<feature type="transmembrane region" description="Helical" evidence="1">
    <location>
        <begin position="270"/>
        <end position="288"/>
    </location>
</feature>
<gene>
    <name evidence="2" type="ORF">CQA63_05320</name>
</gene>
<dbReference type="SUPFAM" id="SSF82866">
    <property type="entry name" value="Multidrug efflux transporter AcrB transmembrane domain"/>
    <property type="match status" value="2"/>
</dbReference>
<keyword evidence="1" id="KW-1133">Transmembrane helix</keyword>
<feature type="transmembrane region" description="Helical" evidence="1">
    <location>
        <begin position="294"/>
        <end position="313"/>
    </location>
</feature>
<feature type="transmembrane region" description="Helical" evidence="1">
    <location>
        <begin position="592"/>
        <end position="612"/>
    </location>
</feature>
<evidence type="ECO:0008006" key="4">
    <source>
        <dbReference type="Google" id="ProtNLM"/>
    </source>
</evidence>
<keyword evidence="3" id="KW-1185">Reference proteome</keyword>
<evidence type="ECO:0000256" key="1">
    <source>
        <dbReference type="SAM" id="Phobius"/>
    </source>
</evidence>
<reference evidence="2 3" key="1">
    <citation type="submission" date="2018-04" db="EMBL/GenBank/DDBJ databases">
        <title>Novel Campyloabacter and Helicobacter Species and Strains.</title>
        <authorList>
            <person name="Mannion A.J."/>
            <person name="Shen Z."/>
            <person name="Fox J.G."/>
        </authorList>
    </citation>
    <scope>NUCLEOTIDE SEQUENCE [LARGE SCALE GENOMIC DNA]</scope>
    <source>
        <strain evidence="2 3">MIT 98-6070</strain>
    </source>
</reference>
<dbReference type="AlphaFoldDB" id="A0A3D8I3Z2"/>